<proteinExistence type="predicted"/>
<organism evidence="1 2">
    <name type="scientific">Stylosanthes scabra</name>
    <dbReference type="NCBI Taxonomy" id="79078"/>
    <lineage>
        <taxon>Eukaryota</taxon>
        <taxon>Viridiplantae</taxon>
        <taxon>Streptophyta</taxon>
        <taxon>Embryophyta</taxon>
        <taxon>Tracheophyta</taxon>
        <taxon>Spermatophyta</taxon>
        <taxon>Magnoliopsida</taxon>
        <taxon>eudicotyledons</taxon>
        <taxon>Gunneridae</taxon>
        <taxon>Pentapetalae</taxon>
        <taxon>rosids</taxon>
        <taxon>fabids</taxon>
        <taxon>Fabales</taxon>
        <taxon>Fabaceae</taxon>
        <taxon>Papilionoideae</taxon>
        <taxon>50 kb inversion clade</taxon>
        <taxon>dalbergioids sensu lato</taxon>
        <taxon>Dalbergieae</taxon>
        <taxon>Pterocarpus clade</taxon>
        <taxon>Stylosanthes</taxon>
    </lineage>
</organism>
<accession>A0ABU6TEC1</accession>
<comment type="caution">
    <text evidence="1">The sequence shown here is derived from an EMBL/GenBank/DDBJ whole genome shotgun (WGS) entry which is preliminary data.</text>
</comment>
<dbReference type="Proteomes" id="UP001341840">
    <property type="component" value="Unassembled WGS sequence"/>
</dbReference>
<protein>
    <submittedName>
        <fullName evidence="1">Uncharacterized protein</fullName>
    </submittedName>
</protein>
<evidence type="ECO:0000313" key="2">
    <source>
        <dbReference type="Proteomes" id="UP001341840"/>
    </source>
</evidence>
<keyword evidence="2" id="KW-1185">Reference proteome</keyword>
<name>A0ABU6TEC1_9FABA</name>
<sequence length="147" mass="16566">MESVFGRDDATDEIVQYLCDVNEEYVPKVGMWFESIEEAGLFYKECYHNRGLSLDVRRTIENNDLSGIRSRQTFQSFVIAAGDHNECYFLIISITFFGSSPRTLPSASPRKEHFLSLILIVYFLSGLRSIGSLFSTSVLNIGAICGD</sequence>
<gene>
    <name evidence="1" type="ORF">PIB30_038831</name>
</gene>
<evidence type="ECO:0000313" key="1">
    <source>
        <dbReference type="EMBL" id="MED6146879.1"/>
    </source>
</evidence>
<reference evidence="1 2" key="1">
    <citation type="journal article" date="2023" name="Plants (Basel)">
        <title>Bridging the Gap: Combining Genomics and Transcriptomics Approaches to Understand Stylosanthes scabra, an Orphan Legume from the Brazilian Caatinga.</title>
        <authorList>
            <person name="Ferreira-Neto J.R.C."/>
            <person name="da Silva M.D."/>
            <person name="Binneck E."/>
            <person name="de Melo N.F."/>
            <person name="da Silva R.H."/>
            <person name="de Melo A.L.T.M."/>
            <person name="Pandolfi V."/>
            <person name="Bustamante F.O."/>
            <person name="Brasileiro-Vidal A.C."/>
            <person name="Benko-Iseppon A.M."/>
        </authorList>
    </citation>
    <scope>NUCLEOTIDE SEQUENCE [LARGE SCALE GENOMIC DNA]</scope>
    <source>
        <tissue evidence="1">Leaves</tissue>
    </source>
</reference>
<dbReference type="EMBL" id="JASCZI010090823">
    <property type="protein sequence ID" value="MED6146879.1"/>
    <property type="molecule type" value="Genomic_DNA"/>
</dbReference>